<dbReference type="GO" id="GO:0016020">
    <property type="term" value="C:membrane"/>
    <property type="evidence" value="ECO:0007669"/>
    <property type="project" value="UniProtKB-SubCell"/>
</dbReference>
<evidence type="ECO:0000256" key="2">
    <source>
        <dbReference type="ARBA" id="ARBA00004613"/>
    </source>
</evidence>
<dbReference type="InterPro" id="IPR036400">
    <property type="entry name" value="Cyt_B5-like_heme/steroid_sf"/>
</dbReference>
<protein>
    <recommendedName>
        <fullName evidence="14">DOMON domain-containing protein</fullName>
    </recommendedName>
</protein>
<feature type="domain" description="DOMON" evidence="14">
    <location>
        <begin position="576"/>
        <end position="707"/>
    </location>
</feature>
<dbReference type="CDD" id="cd09631">
    <property type="entry name" value="DOMON_DOH"/>
    <property type="match status" value="2"/>
</dbReference>
<feature type="signal peptide" evidence="13">
    <location>
        <begin position="1"/>
        <end position="23"/>
    </location>
</feature>
<evidence type="ECO:0000256" key="12">
    <source>
        <dbReference type="SAM" id="Phobius"/>
    </source>
</evidence>
<dbReference type="EMBL" id="LGRX02014499">
    <property type="protein sequence ID" value="KAK3264512.1"/>
    <property type="molecule type" value="Genomic_DNA"/>
</dbReference>
<feature type="transmembrane region" description="Helical" evidence="12">
    <location>
        <begin position="1036"/>
        <end position="1053"/>
    </location>
</feature>
<keyword evidence="9" id="KW-0325">Glycoprotein</keyword>
<name>A0AAE0KXP6_9CHLO</name>
<feature type="transmembrane region" description="Helical" evidence="12">
    <location>
        <begin position="933"/>
        <end position="954"/>
    </location>
</feature>
<dbReference type="InterPro" id="IPR037120">
    <property type="entry name" value="Haem_peroxidase_sf_animal"/>
</dbReference>
<dbReference type="PROSITE" id="PS50292">
    <property type="entry name" value="PEROXIDASE_3"/>
    <property type="match status" value="1"/>
</dbReference>
<dbReference type="Gene3D" id="1.10.640.10">
    <property type="entry name" value="Haem peroxidase domain superfamily, animal type"/>
    <property type="match status" value="1"/>
</dbReference>
<keyword evidence="5 12" id="KW-0812">Transmembrane</keyword>
<dbReference type="PRINTS" id="PR00457">
    <property type="entry name" value="ANPEROXIDASE"/>
</dbReference>
<dbReference type="SUPFAM" id="SSF48113">
    <property type="entry name" value="Heme-dependent peroxidases"/>
    <property type="match status" value="1"/>
</dbReference>
<dbReference type="InterPro" id="IPR005018">
    <property type="entry name" value="DOMON_domain"/>
</dbReference>
<evidence type="ECO:0000256" key="4">
    <source>
        <dbReference type="ARBA" id="ARBA00022525"/>
    </source>
</evidence>
<dbReference type="SUPFAM" id="SSF55856">
    <property type="entry name" value="Cytochrome b5-like heme/steroid binding domain"/>
    <property type="match status" value="1"/>
</dbReference>
<dbReference type="InterPro" id="IPR045266">
    <property type="entry name" value="DOH_DOMON"/>
</dbReference>
<dbReference type="GO" id="GO:0006979">
    <property type="term" value="P:response to oxidative stress"/>
    <property type="evidence" value="ECO:0007669"/>
    <property type="project" value="InterPro"/>
</dbReference>
<dbReference type="InterPro" id="IPR006593">
    <property type="entry name" value="Cyt_b561/ferric_Rdtase_TM"/>
</dbReference>
<keyword evidence="10" id="KW-0349">Heme</keyword>
<evidence type="ECO:0000256" key="5">
    <source>
        <dbReference type="ARBA" id="ARBA00022692"/>
    </source>
</evidence>
<evidence type="ECO:0000256" key="9">
    <source>
        <dbReference type="ARBA" id="ARBA00023180"/>
    </source>
</evidence>
<feature type="chain" id="PRO_5042035606" description="DOMON domain-containing protein" evidence="13">
    <location>
        <begin position="24"/>
        <end position="1239"/>
    </location>
</feature>
<keyword evidence="10" id="KW-0479">Metal-binding</keyword>
<sequence length="1239" mass="136215">MMRLHRAISLVLLPLLLPTKSYAAYYSFDGWGNNLRNPEWGMAGSELLRYPVASAYHDGISNMTGGGRLPDARDISVQLMRVDQISSKRRGTDFITYLGQLFDHDFDLNEHTWHDWGKAGEAAPIPIPVCDAWFDADCDGGKVMEFTRTGYNGSTPPDQPRQQINGITSFLDGSVVYGSSFDWASKLRTFRDGTLLVSDGNLLPWNIGGLPMANDVGREDLMFAAGDKRANVNPAVIALQVLFLRNHNRLAAEYKAANPTWVDEDLFNAARKWNVAQLQAICWYEYLPSLGLAIEAYGGYKEDTNPSIDNFFSTVAYRYGHSEVGDIVKRVDDHGMEIDKGHLLLQEAFFSPQIAMSAGIEPILRGLASGIQWEVDTLYSPSIQHFLFNLNGHGATDLLARNIQRGRDHGTPLYNRCRQHFGLSRKTSFREVSPDEEVAMTLSKIYKGNVDMCDAYVCGLAEEHVMNSGLGELFYASMTNQYTRTRDGDRFYFENPAEDGPGFTAAQISELKATHLRDLILLNTDVKRLPANIFFMTEEDPWIHTPEDDASAPSSPPQEADAPTLGDHSMMLHREGGYQLSWTTGVVDGTEDELEISISVSVPTTGWIGIGFENPAAGGSMYGADMVIGLVDKWGTAFVHDCYSRVPGVPPQKDLDIGGASDVYNIAGTFENGVTTISFSRKFVTEDTQFDLPIAATGDTAVIFSWQGEGSDDIERYHGSCCRGRGTSIEFNTEVEEAAPALDISEVAMTAYEAAAGVNLEYGLMGDSVVITMAYETEGYVAIGIDPSDGGMTNADMYVGRFEGGVPVIEDRYALGTFTPELDSTTQDATLVQASREGGITSFTFVRLLDTLDPDQDNVIEDRTMAVVWAMGSADSFDYHASRGKFNLNFIGGTEELDEDASADYGSDVASADNCTSNCTSGGADVELIDNHAMIMGLTWPLLCVMGVLIARFGRSWRYWLRVHRFIQTVVVSLSFVGQVFAFVYTGGSLETTHGATAIFIICFTTPQAVLGVLSCQKELPDFVFDPESIKRLHRVVGYLLTGFCLWQTYTGMEMYNVSHKYIQLFYAWLVALCVATIFSNDIITVADISKILKASTASAGGDLQSAMMDILRNHLDEEAHAELMEGSEDEEDCTEDLIRAGVITEEEAEEMAIKKKSEKQAKLMKLLSNASRKGNMGVVSERDRTYTRTGVAKLAAQGVKVTIIENNVYDLEELFGDHPGGDAVLTKVNQSHAMTTAP</sequence>
<keyword evidence="7 12" id="KW-1133">Transmembrane helix</keyword>
<comment type="subcellular location">
    <subcellularLocation>
        <location evidence="1">Membrane</location>
    </subcellularLocation>
    <subcellularLocation>
        <location evidence="2">Secreted</location>
    </subcellularLocation>
</comment>
<keyword evidence="4" id="KW-0964">Secreted</keyword>
<gene>
    <name evidence="15" type="ORF">CYMTET_26753</name>
</gene>
<dbReference type="SMART" id="SM00664">
    <property type="entry name" value="DoH"/>
    <property type="match status" value="2"/>
</dbReference>
<proteinExistence type="predicted"/>
<feature type="transmembrane region" description="Helical" evidence="12">
    <location>
        <begin position="966"/>
        <end position="985"/>
    </location>
</feature>
<evidence type="ECO:0000256" key="13">
    <source>
        <dbReference type="SAM" id="SignalP"/>
    </source>
</evidence>
<evidence type="ECO:0000256" key="6">
    <source>
        <dbReference type="ARBA" id="ARBA00022982"/>
    </source>
</evidence>
<evidence type="ECO:0000313" key="15">
    <source>
        <dbReference type="EMBL" id="KAK3264512.1"/>
    </source>
</evidence>
<dbReference type="Pfam" id="PF03098">
    <property type="entry name" value="An_peroxidase"/>
    <property type="match status" value="1"/>
</dbReference>
<keyword evidence="10" id="KW-0408">Iron</keyword>
<dbReference type="PANTHER" id="PTHR11475:SF4">
    <property type="entry name" value="CHORION PEROXIDASE"/>
    <property type="match status" value="1"/>
</dbReference>
<organism evidence="15 16">
    <name type="scientific">Cymbomonas tetramitiformis</name>
    <dbReference type="NCBI Taxonomy" id="36881"/>
    <lineage>
        <taxon>Eukaryota</taxon>
        <taxon>Viridiplantae</taxon>
        <taxon>Chlorophyta</taxon>
        <taxon>Pyramimonadophyceae</taxon>
        <taxon>Pyramimonadales</taxon>
        <taxon>Pyramimonadaceae</taxon>
        <taxon>Cymbomonas</taxon>
    </lineage>
</organism>
<keyword evidence="13" id="KW-0732">Signal</keyword>
<accession>A0AAE0KXP6</accession>
<keyword evidence="3" id="KW-0813">Transport</keyword>
<evidence type="ECO:0000256" key="1">
    <source>
        <dbReference type="ARBA" id="ARBA00004370"/>
    </source>
</evidence>
<feature type="region of interest" description="Disordered" evidence="11">
    <location>
        <begin position="544"/>
        <end position="565"/>
    </location>
</feature>
<feature type="transmembrane region" description="Helical" evidence="12">
    <location>
        <begin position="1065"/>
        <end position="1084"/>
    </location>
</feature>
<dbReference type="GO" id="GO:0004601">
    <property type="term" value="F:peroxidase activity"/>
    <property type="evidence" value="ECO:0007669"/>
    <property type="project" value="InterPro"/>
</dbReference>
<dbReference type="AlphaFoldDB" id="A0AAE0KXP6"/>
<dbReference type="PANTHER" id="PTHR11475">
    <property type="entry name" value="OXIDASE/PEROXIDASE"/>
    <property type="match status" value="1"/>
</dbReference>
<dbReference type="SUPFAM" id="SSF49344">
    <property type="entry name" value="CBD9-like"/>
    <property type="match status" value="1"/>
</dbReference>
<evidence type="ECO:0000256" key="8">
    <source>
        <dbReference type="ARBA" id="ARBA00023136"/>
    </source>
</evidence>
<evidence type="ECO:0000256" key="10">
    <source>
        <dbReference type="PIRSR" id="PIRSR619791-2"/>
    </source>
</evidence>
<dbReference type="InterPro" id="IPR019791">
    <property type="entry name" value="Haem_peroxidase_animal"/>
</dbReference>
<evidence type="ECO:0000256" key="7">
    <source>
        <dbReference type="ARBA" id="ARBA00022989"/>
    </source>
</evidence>
<feature type="transmembrane region" description="Helical" evidence="12">
    <location>
        <begin position="997"/>
        <end position="1016"/>
    </location>
</feature>
<feature type="compositionally biased region" description="Low complexity" evidence="11">
    <location>
        <begin position="551"/>
        <end position="563"/>
    </location>
</feature>
<dbReference type="SMART" id="SM00665">
    <property type="entry name" value="B561"/>
    <property type="match status" value="1"/>
</dbReference>
<dbReference type="Gene3D" id="3.10.120.10">
    <property type="entry name" value="Cytochrome b5-like heme/steroid binding domain"/>
    <property type="match status" value="1"/>
</dbReference>
<dbReference type="GO" id="GO:0020037">
    <property type="term" value="F:heme binding"/>
    <property type="evidence" value="ECO:0007669"/>
    <property type="project" value="InterPro"/>
</dbReference>
<dbReference type="Pfam" id="PF03351">
    <property type="entry name" value="DOMON"/>
    <property type="match status" value="2"/>
</dbReference>
<keyword evidence="6" id="KW-0249">Electron transport</keyword>
<dbReference type="PROSITE" id="PS50836">
    <property type="entry name" value="DOMON"/>
    <property type="match status" value="2"/>
</dbReference>
<dbReference type="CDD" id="cd08760">
    <property type="entry name" value="Cyt_b561_FRRS1_like"/>
    <property type="match status" value="1"/>
</dbReference>
<evidence type="ECO:0000313" key="16">
    <source>
        <dbReference type="Proteomes" id="UP001190700"/>
    </source>
</evidence>
<dbReference type="Proteomes" id="UP001190700">
    <property type="component" value="Unassembled WGS sequence"/>
</dbReference>
<reference evidence="15 16" key="1">
    <citation type="journal article" date="2015" name="Genome Biol. Evol.">
        <title>Comparative Genomics of a Bacterivorous Green Alga Reveals Evolutionary Causalities and Consequences of Phago-Mixotrophic Mode of Nutrition.</title>
        <authorList>
            <person name="Burns J.A."/>
            <person name="Paasch A."/>
            <person name="Narechania A."/>
            <person name="Kim E."/>
        </authorList>
    </citation>
    <scope>NUCLEOTIDE SEQUENCE [LARGE SCALE GENOMIC DNA]</scope>
    <source>
        <strain evidence="15 16">PLY_AMNH</strain>
    </source>
</reference>
<keyword evidence="8 12" id="KW-0472">Membrane</keyword>
<evidence type="ECO:0000259" key="14">
    <source>
        <dbReference type="PROSITE" id="PS50836"/>
    </source>
</evidence>
<dbReference type="GO" id="GO:0046872">
    <property type="term" value="F:metal ion binding"/>
    <property type="evidence" value="ECO:0007669"/>
    <property type="project" value="UniProtKB-KW"/>
</dbReference>
<dbReference type="InterPro" id="IPR010255">
    <property type="entry name" value="Haem_peroxidase_sf"/>
</dbReference>
<feature type="binding site" description="axial binding residue" evidence="10">
    <location>
        <position position="321"/>
    </location>
    <ligand>
        <name>heme b</name>
        <dbReference type="ChEBI" id="CHEBI:60344"/>
    </ligand>
    <ligandPart>
        <name>Fe</name>
        <dbReference type="ChEBI" id="CHEBI:18248"/>
    </ligandPart>
</feature>
<evidence type="ECO:0000256" key="3">
    <source>
        <dbReference type="ARBA" id="ARBA00022448"/>
    </source>
</evidence>
<keyword evidence="16" id="KW-1185">Reference proteome</keyword>
<dbReference type="GO" id="GO:0005576">
    <property type="term" value="C:extracellular region"/>
    <property type="evidence" value="ECO:0007669"/>
    <property type="project" value="UniProtKB-SubCell"/>
</dbReference>
<evidence type="ECO:0000256" key="11">
    <source>
        <dbReference type="SAM" id="MobiDB-lite"/>
    </source>
</evidence>
<comment type="caution">
    <text evidence="15">The sequence shown here is derived from an EMBL/GenBank/DDBJ whole genome shotgun (WGS) entry which is preliminary data.</text>
</comment>
<dbReference type="Gene3D" id="1.20.120.1770">
    <property type="match status" value="1"/>
</dbReference>
<feature type="domain" description="DOMON" evidence="14">
    <location>
        <begin position="756"/>
        <end position="872"/>
    </location>
</feature>